<dbReference type="GO" id="GO:0005737">
    <property type="term" value="C:cytoplasm"/>
    <property type="evidence" value="ECO:0007669"/>
    <property type="project" value="UniProtKB-ARBA"/>
</dbReference>
<keyword evidence="7" id="KW-1185">Reference proteome</keyword>
<comment type="caution">
    <text evidence="6">The sequence shown here is derived from an EMBL/GenBank/DDBJ whole genome shotgun (WGS) entry which is preliminary data.</text>
</comment>
<evidence type="ECO:0000256" key="1">
    <source>
        <dbReference type="ARBA" id="ARBA00007596"/>
    </source>
</evidence>
<comment type="similarity">
    <text evidence="1 5">Belongs to the bacterial ribosomal protein bL33 family.</text>
</comment>
<organism evidence="6 7">
    <name type="scientific">Jeotgalicoccus halotolerans</name>
    <dbReference type="NCBI Taxonomy" id="157227"/>
    <lineage>
        <taxon>Bacteria</taxon>
        <taxon>Bacillati</taxon>
        <taxon>Bacillota</taxon>
        <taxon>Bacilli</taxon>
        <taxon>Bacillales</taxon>
        <taxon>Staphylococcaceae</taxon>
        <taxon>Jeotgalicoccus</taxon>
    </lineage>
</organism>
<dbReference type="RefSeq" id="WP_115885265.1">
    <property type="nucleotide sequence ID" value="NZ_CBCSHX010000003.1"/>
</dbReference>
<dbReference type="InterPro" id="IPR011332">
    <property type="entry name" value="Ribosomal_zn-bd"/>
</dbReference>
<keyword evidence="2 5" id="KW-0689">Ribosomal protein</keyword>
<evidence type="ECO:0000256" key="5">
    <source>
        <dbReference type="HAMAP-Rule" id="MF_00294"/>
    </source>
</evidence>
<dbReference type="SUPFAM" id="SSF57829">
    <property type="entry name" value="Zn-binding ribosomal proteins"/>
    <property type="match status" value="1"/>
</dbReference>
<dbReference type="Proteomes" id="UP000257076">
    <property type="component" value="Unassembled WGS sequence"/>
</dbReference>
<dbReference type="Gene3D" id="2.20.28.120">
    <property type="entry name" value="Ribosomal protein L33"/>
    <property type="match status" value="1"/>
</dbReference>
<dbReference type="OrthoDB" id="9801333at2"/>
<dbReference type="HAMAP" id="MF_00294">
    <property type="entry name" value="Ribosomal_bL33"/>
    <property type="match status" value="1"/>
</dbReference>
<evidence type="ECO:0000256" key="2">
    <source>
        <dbReference type="ARBA" id="ARBA00022980"/>
    </source>
</evidence>
<dbReference type="NCBIfam" id="TIGR01023">
    <property type="entry name" value="rpmG_bact"/>
    <property type="match status" value="1"/>
</dbReference>
<dbReference type="InterPro" id="IPR001705">
    <property type="entry name" value="Ribosomal_bL33"/>
</dbReference>
<proteinExistence type="inferred from homology"/>
<dbReference type="Pfam" id="PF00471">
    <property type="entry name" value="Ribosomal_L33"/>
    <property type="match status" value="1"/>
</dbReference>
<evidence type="ECO:0000313" key="6">
    <source>
        <dbReference type="EMBL" id="REG24370.1"/>
    </source>
</evidence>
<gene>
    <name evidence="5" type="primary">rpmG</name>
    <name evidence="6" type="ORF">DFR63_1468</name>
</gene>
<dbReference type="EMBL" id="QUMW01000011">
    <property type="protein sequence ID" value="REG24370.1"/>
    <property type="molecule type" value="Genomic_DNA"/>
</dbReference>
<name>A0A3E0AX92_9STAP</name>
<protein>
    <recommendedName>
        <fullName evidence="4 5">Large ribosomal subunit protein bL33</fullName>
    </recommendedName>
</protein>
<accession>A0A3E0AX92</accession>
<evidence type="ECO:0000256" key="4">
    <source>
        <dbReference type="ARBA" id="ARBA00035176"/>
    </source>
</evidence>
<dbReference type="AlphaFoldDB" id="A0A3E0AX92"/>
<evidence type="ECO:0000313" key="7">
    <source>
        <dbReference type="Proteomes" id="UP000257076"/>
    </source>
</evidence>
<reference evidence="6 7" key="1">
    <citation type="submission" date="2018-08" db="EMBL/GenBank/DDBJ databases">
        <title>Genomic Encyclopedia of Type Strains, Phase IV (KMG-IV): sequencing the most valuable type-strain genomes for metagenomic binning, comparative biology and taxonomic classification.</title>
        <authorList>
            <person name="Goeker M."/>
        </authorList>
    </citation>
    <scope>NUCLEOTIDE SEQUENCE [LARGE SCALE GENOMIC DNA]</scope>
    <source>
        <strain evidence="6 7">DSM 17274</strain>
    </source>
</reference>
<dbReference type="GO" id="GO:0003735">
    <property type="term" value="F:structural constituent of ribosome"/>
    <property type="evidence" value="ECO:0007669"/>
    <property type="project" value="InterPro"/>
</dbReference>
<dbReference type="InterPro" id="IPR038584">
    <property type="entry name" value="Ribosomal_bL33_sf"/>
</dbReference>
<sequence length="45" mass="5124">MKIALICSSCGSRNYSLNKPVHNERLVMKKHCPKCNKHTTHKSSI</sequence>
<dbReference type="GO" id="GO:1990904">
    <property type="term" value="C:ribonucleoprotein complex"/>
    <property type="evidence" value="ECO:0007669"/>
    <property type="project" value="UniProtKB-KW"/>
</dbReference>
<dbReference type="GO" id="GO:0005840">
    <property type="term" value="C:ribosome"/>
    <property type="evidence" value="ECO:0007669"/>
    <property type="project" value="UniProtKB-KW"/>
</dbReference>
<evidence type="ECO:0000256" key="3">
    <source>
        <dbReference type="ARBA" id="ARBA00023274"/>
    </source>
</evidence>
<dbReference type="GO" id="GO:0006412">
    <property type="term" value="P:translation"/>
    <property type="evidence" value="ECO:0007669"/>
    <property type="project" value="UniProtKB-UniRule"/>
</dbReference>
<dbReference type="NCBIfam" id="NF001764">
    <property type="entry name" value="PRK00504.1"/>
    <property type="match status" value="1"/>
</dbReference>
<keyword evidence="3 5" id="KW-0687">Ribonucleoprotein</keyword>